<evidence type="ECO:0000313" key="2">
    <source>
        <dbReference type="EMBL" id="KKL96023.1"/>
    </source>
</evidence>
<organism evidence="2">
    <name type="scientific">marine sediment metagenome</name>
    <dbReference type="NCBI Taxonomy" id="412755"/>
    <lineage>
        <taxon>unclassified sequences</taxon>
        <taxon>metagenomes</taxon>
        <taxon>ecological metagenomes</taxon>
    </lineage>
</organism>
<accession>A0A0F9GB95</accession>
<dbReference type="InterPro" id="IPR046909">
    <property type="entry name" value="cREC_REC"/>
</dbReference>
<name>A0A0F9GB95_9ZZZZ</name>
<dbReference type="SUPFAM" id="SSF52172">
    <property type="entry name" value="CheY-like"/>
    <property type="match status" value="1"/>
</dbReference>
<gene>
    <name evidence="2" type="ORF">LCGC14_1848610</name>
</gene>
<dbReference type="Pfam" id="PF20274">
    <property type="entry name" value="cREC_REC"/>
    <property type="match status" value="1"/>
</dbReference>
<dbReference type="Gene3D" id="3.40.50.2300">
    <property type="match status" value="1"/>
</dbReference>
<reference evidence="2" key="1">
    <citation type="journal article" date="2015" name="Nature">
        <title>Complex archaea that bridge the gap between prokaryotes and eukaryotes.</title>
        <authorList>
            <person name="Spang A."/>
            <person name="Saw J.H."/>
            <person name="Jorgensen S.L."/>
            <person name="Zaremba-Niedzwiedzka K."/>
            <person name="Martijn J."/>
            <person name="Lind A.E."/>
            <person name="van Eijk R."/>
            <person name="Schleper C."/>
            <person name="Guy L."/>
            <person name="Ettema T.J."/>
        </authorList>
    </citation>
    <scope>NUCLEOTIDE SEQUENCE</scope>
</reference>
<dbReference type="InterPro" id="IPR011006">
    <property type="entry name" value="CheY-like_superfamily"/>
</dbReference>
<sequence length="118" mass="13320">MRVLVVEDNSFRIKKFKRKLIDCSVDYTDNAYGGIILVREKEYDLIFLDHDLGNSDSNTGFQVAKAIKGTPNESAFIVIHSANPIGAKNMQQELPQAVTVSFLFLNIRACAEQRKKEI</sequence>
<dbReference type="AlphaFoldDB" id="A0A0F9GB95"/>
<evidence type="ECO:0000259" key="1">
    <source>
        <dbReference type="Pfam" id="PF20274"/>
    </source>
</evidence>
<dbReference type="EMBL" id="LAZR01018540">
    <property type="protein sequence ID" value="KKL96023.1"/>
    <property type="molecule type" value="Genomic_DNA"/>
</dbReference>
<protein>
    <recommendedName>
        <fullName evidence="1">Cyclic-phosphate processing Receiver domain-containing protein</fullName>
    </recommendedName>
</protein>
<comment type="caution">
    <text evidence="2">The sequence shown here is derived from an EMBL/GenBank/DDBJ whole genome shotgun (WGS) entry which is preliminary data.</text>
</comment>
<proteinExistence type="predicted"/>
<feature type="domain" description="Cyclic-phosphate processing Receiver" evidence="1">
    <location>
        <begin position="28"/>
        <end position="94"/>
    </location>
</feature>